<comment type="caution">
    <text evidence="1">The sequence shown here is derived from an EMBL/GenBank/DDBJ whole genome shotgun (WGS) entry which is preliminary data.</text>
</comment>
<keyword evidence="2" id="KW-1185">Reference proteome</keyword>
<evidence type="ECO:0000313" key="2">
    <source>
        <dbReference type="Proteomes" id="UP000276133"/>
    </source>
</evidence>
<proteinExistence type="predicted"/>
<dbReference type="EMBL" id="REGN01013575">
    <property type="protein sequence ID" value="RMZ93750.1"/>
    <property type="molecule type" value="Genomic_DNA"/>
</dbReference>
<sequence>MFYYLNTHLKHNKSCLNSGLNAFGGAEVVPVATIYRIFFRLSKLNLLCILCFVSDFNKSLETFGLCKLPDLNLL</sequence>
<accession>A0A3M7P4J2</accession>
<evidence type="ECO:0000313" key="1">
    <source>
        <dbReference type="EMBL" id="RMZ93750.1"/>
    </source>
</evidence>
<reference evidence="1 2" key="1">
    <citation type="journal article" date="2018" name="Sci. Rep.">
        <title>Genomic signatures of local adaptation to the degree of environmental predictability in rotifers.</title>
        <authorList>
            <person name="Franch-Gras L."/>
            <person name="Hahn C."/>
            <person name="Garcia-Roger E.M."/>
            <person name="Carmona M.J."/>
            <person name="Serra M."/>
            <person name="Gomez A."/>
        </authorList>
    </citation>
    <scope>NUCLEOTIDE SEQUENCE [LARGE SCALE GENOMIC DNA]</scope>
    <source>
        <strain evidence="1">HYR1</strain>
    </source>
</reference>
<name>A0A3M7P4J2_BRAPC</name>
<dbReference type="Proteomes" id="UP000276133">
    <property type="component" value="Unassembled WGS sequence"/>
</dbReference>
<organism evidence="1 2">
    <name type="scientific">Brachionus plicatilis</name>
    <name type="common">Marine rotifer</name>
    <name type="synonym">Brachionus muelleri</name>
    <dbReference type="NCBI Taxonomy" id="10195"/>
    <lineage>
        <taxon>Eukaryota</taxon>
        <taxon>Metazoa</taxon>
        <taxon>Spiralia</taxon>
        <taxon>Gnathifera</taxon>
        <taxon>Rotifera</taxon>
        <taxon>Eurotatoria</taxon>
        <taxon>Monogononta</taxon>
        <taxon>Pseudotrocha</taxon>
        <taxon>Ploima</taxon>
        <taxon>Brachionidae</taxon>
        <taxon>Brachionus</taxon>
    </lineage>
</organism>
<gene>
    <name evidence="1" type="ORF">BpHYR1_054180</name>
</gene>
<dbReference type="AlphaFoldDB" id="A0A3M7P4J2"/>
<protein>
    <submittedName>
        <fullName evidence="1">Uncharacterized protein</fullName>
    </submittedName>
</protein>